<feature type="transmembrane region" description="Helical" evidence="8">
    <location>
        <begin position="159"/>
        <end position="177"/>
    </location>
</feature>
<feature type="transmembrane region" description="Helical" evidence="8">
    <location>
        <begin position="275"/>
        <end position="293"/>
    </location>
</feature>
<evidence type="ECO:0000256" key="7">
    <source>
        <dbReference type="SAM" id="MobiDB-lite"/>
    </source>
</evidence>
<dbReference type="PANTHER" id="PTHR40074">
    <property type="entry name" value="O-ACETYLTRANSFERASE WECH"/>
    <property type="match status" value="1"/>
</dbReference>
<dbReference type="PANTHER" id="PTHR40074:SF4">
    <property type="entry name" value="INNER MEMBRANE PROTEIN YCFT"/>
    <property type="match status" value="1"/>
</dbReference>
<name>A0A6C1KFS1_XANAU</name>
<evidence type="ECO:0000313" key="11">
    <source>
        <dbReference type="Proteomes" id="UP000305131"/>
    </source>
</evidence>
<evidence type="ECO:0000256" key="8">
    <source>
        <dbReference type="SAM" id="Phobius"/>
    </source>
</evidence>
<organism evidence="10 11">
    <name type="scientific">Xanthobacter autotrophicus</name>
    <dbReference type="NCBI Taxonomy" id="280"/>
    <lineage>
        <taxon>Bacteria</taxon>
        <taxon>Pseudomonadati</taxon>
        <taxon>Pseudomonadota</taxon>
        <taxon>Alphaproteobacteria</taxon>
        <taxon>Hyphomicrobiales</taxon>
        <taxon>Xanthobacteraceae</taxon>
        <taxon>Xanthobacter</taxon>
    </lineage>
</organism>
<reference evidence="10 11" key="1">
    <citation type="submission" date="2019-05" db="EMBL/GenBank/DDBJ databases">
        <authorList>
            <person name="Zhou X."/>
        </authorList>
    </citation>
    <scope>NUCLEOTIDE SEQUENCE [LARGE SCALE GENOMIC DNA]</scope>
    <source>
        <strain evidence="10 11">DSM 432</strain>
    </source>
</reference>
<feature type="transmembrane region" description="Helical" evidence="8">
    <location>
        <begin position="135"/>
        <end position="152"/>
    </location>
</feature>
<evidence type="ECO:0000256" key="4">
    <source>
        <dbReference type="ARBA" id="ARBA00022692"/>
    </source>
</evidence>
<evidence type="ECO:0000259" key="9">
    <source>
        <dbReference type="Pfam" id="PF01757"/>
    </source>
</evidence>
<feature type="transmembrane region" description="Helical" evidence="8">
    <location>
        <begin position="213"/>
        <end position="231"/>
    </location>
</feature>
<evidence type="ECO:0000256" key="2">
    <source>
        <dbReference type="ARBA" id="ARBA00007400"/>
    </source>
</evidence>
<comment type="caution">
    <text evidence="10">The sequence shown here is derived from an EMBL/GenBank/DDBJ whole genome shotgun (WGS) entry which is preliminary data.</text>
</comment>
<dbReference type="OrthoDB" id="9814956at2"/>
<keyword evidence="3" id="KW-1003">Cell membrane</keyword>
<comment type="similarity">
    <text evidence="2">Belongs to the acyltransferase 3 family.</text>
</comment>
<comment type="subcellular location">
    <subcellularLocation>
        <location evidence="1">Cell membrane</location>
        <topology evidence="1">Multi-pass membrane protein</topology>
    </subcellularLocation>
</comment>
<feature type="compositionally biased region" description="Basic and acidic residues" evidence="7">
    <location>
        <begin position="1"/>
        <end position="10"/>
    </location>
</feature>
<dbReference type="GO" id="GO:0009246">
    <property type="term" value="P:enterobacterial common antigen biosynthetic process"/>
    <property type="evidence" value="ECO:0007669"/>
    <property type="project" value="TreeGrafter"/>
</dbReference>
<accession>A0A6C1KFS1</accession>
<dbReference type="EMBL" id="VAUP01000022">
    <property type="protein sequence ID" value="TLX43129.1"/>
    <property type="molecule type" value="Genomic_DNA"/>
</dbReference>
<feature type="transmembrane region" description="Helical" evidence="8">
    <location>
        <begin position="94"/>
        <end position="115"/>
    </location>
</feature>
<dbReference type="GO" id="GO:0016413">
    <property type="term" value="F:O-acetyltransferase activity"/>
    <property type="evidence" value="ECO:0007669"/>
    <property type="project" value="TreeGrafter"/>
</dbReference>
<feature type="domain" description="Acyltransferase 3" evidence="9">
    <location>
        <begin position="29"/>
        <end position="318"/>
    </location>
</feature>
<dbReference type="GeneID" id="95773949"/>
<evidence type="ECO:0000256" key="6">
    <source>
        <dbReference type="ARBA" id="ARBA00023136"/>
    </source>
</evidence>
<evidence type="ECO:0000256" key="1">
    <source>
        <dbReference type="ARBA" id="ARBA00004651"/>
    </source>
</evidence>
<dbReference type="AlphaFoldDB" id="A0A6C1KFS1"/>
<gene>
    <name evidence="10" type="ORF">FBQ73_10840</name>
</gene>
<keyword evidence="6 8" id="KW-0472">Membrane</keyword>
<dbReference type="Proteomes" id="UP000305131">
    <property type="component" value="Unassembled WGS sequence"/>
</dbReference>
<evidence type="ECO:0000313" key="10">
    <source>
        <dbReference type="EMBL" id="TLX43129.1"/>
    </source>
</evidence>
<feature type="region of interest" description="Disordered" evidence="7">
    <location>
        <begin position="1"/>
        <end position="23"/>
    </location>
</feature>
<dbReference type="Pfam" id="PF01757">
    <property type="entry name" value="Acyl_transf_3"/>
    <property type="match status" value="1"/>
</dbReference>
<sequence>MKLELDRQITRGEPISPAAPLDQPKKRADWVDSAKGISICLVVLWHTAGTELAINTLLIFVRMPLFFFAAGFFAAKATAGNWASLFRKRCFNYYYIYTIWMTIFFILVVCVREIKNGNPLYISDYIVNFVSPLEYLWFIFALAVLFAIAKVARLLPKPVAIGILLLSYTVSVTDGQWEPLTFATRMARLPLFFILGIYLFDAVNTCSQAYRRLWPVTLAAFAALSSAILSYDADHLAPLTLLTSALGIFTVCQFCQAVEGTLIATALGFIGRRTLYIYLLHKILIVYLVNGFAVTGLSNLPATPYLIFAIALPTALFAGLALARVAPWLFEAPWVGKTQS</sequence>
<dbReference type="GO" id="GO:0005886">
    <property type="term" value="C:plasma membrane"/>
    <property type="evidence" value="ECO:0007669"/>
    <property type="project" value="UniProtKB-SubCell"/>
</dbReference>
<feature type="transmembrane region" description="Helical" evidence="8">
    <location>
        <begin position="305"/>
        <end position="330"/>
    </location>
</feature>
<keyword evidence="5 8" id="KW-1133">Transmembrane helix</keyword>
<proteinExistence type="inferred from homology"/>
<protein>
    <recommendedName>
        <fullName evidence="9">Acyltransferase 3 domain-containing protein</fullName>
    </recommendedName>
</protein>
<dbReference type="RefSeq" id="WP_138399483.1">
    <property type="nucleotide sequence ID" value="NZ_JBAFVI010000002.1"/>
</dbReference>
<evidence type="ECO:0000256" key="5">
    <source>
        <dbReference type="ARBA" id="ARBA00022989"/>
    </source>
</evidence>
<feature type="transmembrane region" description="Helical" evidence="8">
    <location>
        <begin position="189"/>
        <end position="206"/>
    </location>
</feature>
<dbReference type="InterPro" id="IPR002656">
    <property type="entry name" value="Acyl_transf_3_dom"/>
</dbReference>
<evidence type="ECO:0000256" key="3">
    <source>
        <dbReference type="ARBA" id="ARBA00022475"/>
    </source>
</evidence>
<keyword evidence="4 8" id="KW-0812">Transmembrane</keyword>